<dbReference type="EMBL" id="FOIZ01000001">
    <property type="protein sequence ID" value="SEW28827.1"/>
    <property type="molecule type" value="Genomic_DNA"/>
</dbReference>
<dbReference type="AlphaFoldDB" id="A0A1I0QNV7"/>
<keyword evidence="3" id="KW-1185">Reference proteome</keyword>
<feature type="chain" id="PRO_5011755585" description="Lipoprotein" evidence="1">
    <location>
        <begin position="24"/>
        <end position="157"/>
    </location>
</feature>
<feature type="signal peptide" evidence="1">
    <location>
        <begin position="1"/>
        <end position="23"/>
    </location>
</feature>
<evidence type="ECO:0000313" key="3">
    <source>
        <dbReference type="Proteomes" id="UP000199167"/>
    </source>
</evidence>
<dbReference type="STRING" id="364200.SAMN04488515_2044"/>
<organism evidence="2 3">
    <name type="scientific">Cognatiyoonia koreensis</name>
    <dbReference type="NCBI Taxonomy" id="364200"/>
    <lineage>
        <taxon>Bacteria</taxon>
        <taxon>Pseudomonadati</taxon>
        <taxon>Pseudomonadota</taxon>
        <taxon>Alphaproteobacteria</taxon>
        <taxon>Rhodobacterales</taxon>
        <taxon>Paracoccaceae</taxon>
        <taxon>Cognatiyoonia</taxon>
    </lineage>
</organism>
<accession>A0A1I0QNV7</accession>
<dbReference type="Proteomes" id="UP000199167">
    <property type="component" value="Unassembled WGS sequence"/>
</dbReference>
<dbReference type="RefSeq" id="WP_089993496.1">
    <property type="nucleotide sequence ID" value="NZ_FOIZ01000001.1"/>
</dbReference>
<sequence length="157" mass="16506">MTARHVQNALSKLKALAILPVLAIATACTQVPQSPTAGPGPVDANPDTAAQIFNAMCLTQQPGFSGTAQAATKFPFTYNSTFGTYYHNEQNLSVKLIGNPVETCSIVFITPADANATLARFGQVLNAINPTDDSVVVVRASRSTDGKNLLNARLSAQ</sequence>
<protein>
    <recommendedName>
        <fullName evidence="4">Lipoprotein</fullName>
    </recommendedName>
</protein>
<reference evidence="2 3" key="1">
    <citation type="submission" date="2016-10" db="EMBL/GenBank/DDBJ databases">
        <authorList>
            <person name="de Groot N.N."/>
        </authorList>
    </citation>
    <scope>NUCLEOTIDE SEQUENCE [LARGE SCALE GENOMIC DNA]</scope>
    <source>
        <strain evidence="2 3">DSM 17925</strain>
    </source>
</reference>
<evidence type="ECO:0008006" key="4">
    <source>
        <dbReference type="Google" id="ProtNLM"/>
    </source>
</evidence>
<proteinExistence type="predicted"/>
<evidence type="ECO:0000313" key="2">
    <source>
        <dbReference type="EMBL" id="SEW28827.1"/>
    </source>
</evidence>
<evidence type="ECO:0000256" key="1">
    <source>
        <dbReference type="SAM" id="SignalP"/>
    </source>
</evidence>
<name>A0A1I0QNV7_9RHOB</name>
<keyword evidence="1" id="KW-0732">Signal</keyword>
<dbReference type="PROSITE" id="PS51257">
    <property type="entry name" value="PROKAR_LIPOPROTEIN"/>
    <property type="match status" value="1"/>
</dbReference>
<gene>
    <name evidence="2" type="ORF">SAMN04488515_2044</name>
</gene>